<dbReference type="Proteomes" id="UP000011617">
    <property type="component" value="Unassembled WGS sequence"/>
</dbReference>
<name>L8Y0S1_9GAMM</name>
<organism evidence="1 2">
    <name type="scientific">Wohlfahrtiimonas chitiniclastica SH04</name>
    <dbReference type="NCBI Taxonomy" id="1261130"/>
    <lineage>
        <taxon>Bacteria</taxon>
        <taxon>Pseudomonadati</taxon>
        <taxon>Pseudomonadota</taxon>
        <taxon>Gammaproteobacteria</taxon>
        <taxon>Cardiobacteriales</taxon>
        <taxon>Ignatzschineriaceae</taxon>
        <taxon>Wohlfahrtiimonas</taxon>
    </lineage>
</organism>
<dbReference type="EMBL" id="AOBV01000004">
    <property type="protein sequence ID" value="ELV08575.1"/>
    <property type="molecule type" value="Genomic_DNA"/>
</dbReference>
<accession>L8Y0S1</accession>
<gene>
    <name evidence="1" type="ORF">F387_01173</name>
</gene>
<keyword evidence="2" id="KW-1185">Reference proteome</keyword>
<comment type="caution">
    <text evidence="1">The sequence shown here is derived from an EMBL/GenBank/DDBJ whole genome shotgun (WGS) entry which is preliminary data.</text>
</comment>
<reference evidence="1 2" key="1">
    <citation type="journal article" date="2013" name="Genome Announc.">
        <title>Complete Genome Sequence of Wohlfahrtiimonas chitiniclastica Strain SH04, Isolated from Chrysomya megacephala Collected from Pudong International Airport in China.</title>
        <authorList>
            <person name="Cao X.M."/>
            <person name="Chen T."/>
            <person name="Xu L.Z."/>
            <person name="Yao L.S."/>
            <person name="Qi J."/>
            <person name="Zhang X.L."/>
            <person name="Yan Q.L."/>
            <person name="Deng Y.H."/>
            <person name="Guo T.Y."/>
            <person name="Wang J."/>
            <person name="Hu K.X."/>
            <person name="Xu B.L."/>
        </authorList>
    </citation>
    <scope>NUCLEOTIDE SEQUENCE [LARGE SCALE GENOMIC DNA]</scope>
    <source>
        <strain evidence="1 2">SH04</strain>
    </source>
</reference>
<protein>
    <submittedName>
        <fullName evidence="1">Uncharacterized protein</fullName>
    </submittedName>
</protein>
<evidence type="ECO:0000313" key="1">
    <source>
        <dbReference type="EMBL" id="ELV08575.1"/>
    </source>
</evidence>
<dbReference type="PATRIC" id="fig|1261130.3.peg.661"/>
<dbReference type="OrthoDB" id="5618772at2"/>
<proteinExistence type="predicted"/>
<dbReference type="AlphaFoldDB" id="L8Y0S1"/>
<evidence type="ECO:0000313" key="2">
    <source>
        <dbReference type="Proteomes" id="UP000011617"/>
    </source>
</evidence>
<dbReference type="RefSeq" id="WP_008315140.1">
    <property type="nucleotide sequence ID" value="NZ_KB372778.1"/>
</dbReference>
<sequence length="169" mass="19474">MIEESFANNRNAIMKLPNVKTERIGLTHGLLVSCLQALCEILPITDNVKAKASSYIHELAIEREQDLVSDHPVIDQFWDVYDYFKELSENNKYYRVNHSANDDVIAIKLNEFHALAKENNQSLEDIKLIKKILSTSIRYPYIGTNTVRSAIRDGKPTYCHIFMKNKENS</sequence>
<dbReference type="HOGENOM" id="CLU_1577878_0_0_6"/>